<dbReference type="KEGG" id="dsh:Dshi_3402"/>
<protein>
    <submittedName>
        <fullName evidence="6">Neutral zinc metallopeptidase</fullName>
        <ecNumber evidence="6">3.4.24.-</ecNumber>
    </submittedName>
</protein>
<accession>A8LNP1</accession>
<organism evidence="6 7">
    <name type="scientific">Dinoroseobacter shibae (strain DSM 16493 / NCIMB 14021 / DFL 12)</name>
    <dbReference type="NCBI Taxonomy" id="398580"/>
    <lineage>
        <taxon>Bacteria</taxon>
        <taxon>Pseudomonadati</taxon>
        <taxon>Pseudomonadota</taxon>
        <taxon>Alphaproteobacteria</taxon>
        <taxon>Rhodobacterales</taxon>
        <taxon>Roseobacteraceae</taxon>
        <taxon>Dinoroseobacter</taxon>
    </lineage>
</organism>
<dbReference type="InterPro" id="IPR001343">
    <property type="entry name" value="Hemolysn_Ca-bd"/>
</dbReference>
<evidence type="ECO:0000313" key="7">
    <source>
        <dbReference type="Proteomes" id="UP000006833"/>
    </source>
</evidence>
<comment type="subcellular location">
    <subcellularLocation>
        <location evidence="2">Secreted</location>
    </subcellularLocation>
</comment>
<dbReference type="InterPro" id="IPR034033">
    <property type="entry name" value="Serralysin-like"/>
</dbReference>
<keyword evidence="4" id="KW-0677">Repeat</keyword>
<dbReference type="eggNOG" id="COG2931">
    <property type="taxonomic scope" value="Bacteria"/>
</dbReference>
<dbReference type="HOGENOM" id="CLU_034642_0_0_5"/>
<keyword evidence="6" id="KW-0378">Hydrolase</keyword>
<dbReference type="GO" id="GO:0005615">
    <property type="term" value="C:extracellular space"/>
    <property type="evidence" value="ECO:0007669"/>
    <property type="project" value="InterPro"/>
</dbReference>
<evidence type="ECO:0000259" key="5">
    <source>
        <dbReference type="Pfam" id="PF08548"/>
    </source>
</evidence>
<keyword evidence="7" id="KW-1185">Reference proteome</keyword>
<evidence type="ECO:0000256" key="2">
    <source>
        <dbReference type="ARBA" id="ARBA00004613"/>
    </source>
</evidence>
<feature type="domain" description="Peptidase M10 serralysin C-terminal" evidence="5">
    <location>
        <begin position="240"/>
        <end position="411"/>
    </location>
</feature>
<dbReference type="Proteomes" id="UP000006833">
    <property type="component" value="Chromosome"/>
</dbReference>
<dbReference type="PRINTS" id="PR00313">
    <property type="entry name" value="CABNDNGRPT"/>
</dbReference>
<dbReference type="Pfam" id="PF08548">
    <property type="entry name" value="Peptidase_M10_C"/>
    <property type="match status" value="1"/>
</dbReference>
<dbReference type="Pfam" id="PF13583">
    <property type="entry name" value="Reprolysin_4"/>
    <property type="match status" value="1"/>
</dbReference>
<gene>
    <name evidence="6" type="ordered locus">Dshi_3402</name>
</gene>
<evidence type="ECO:0000256" key="4">
    <source>
        <dbReference type="ARBA" id="ARBA00022737"/>
    </source>
</evidence>
<dbReference type="EC" id="3.4.24.-" evidence="6"/>
<dbReference type="SUPFAM" id="SSF55486">
    <property type="entry name" value="Metalloproteases ('zincins'), catalytic domain"/>
    <property type="match status" value="1"/>
</dbReference>
<name>A8LNP1_DINSH</name>
<dbReference type="Gene3D" id="2.150.10.10">
    <property type="entry name" value="Serralysin-like metalloprotease, C-terminal"/>
    <property type="match status" value="1"/>
</dbReference>
<dbReference type="SUPFAM" id="SSF51120">
    <property type="entry name" value="beta-Roll"/>
    <property type="match status" value="1"/>
</dbReference>
<reference evidence="7" key="1">
    <citation type="journal article" date="2010" name="ISME J.">
        <title>The complete genome sequence of the algal symbiont Dinoroseobacter shibae: a hitchhiker's guide to life in the sea.</title>
        <authorList>
            <person name="Wagner-Dobler I."/>
            <person name="Ballhausen B."/>
            <person name="Berger M."/>
            <person name="Brinkhoff T."/>
            <person name="Buchholz I."/>
            <person name="Bunk B."/>
            <person name="Cypionka H."/>
            <person name="Daniel R."/>
            <person name="Drepper T."/>
            <person name="Gerdts G."/>
            <person name="Hahnke S."/>
            <person name="Han C."/>
            <person name="Jahn D."/>
            <person name="Kalhoefer D."/>
            <person name="Kiss H."/>
            <person name="Klenk H.P."/>
            <person name="Kyrpides N."/>
            <person name="Liebl W."/>
            <person name="Liesegang H."/>
            <person name="Meincke L."/>
            <person name="Pati A."/>
            <person name="Petersen J."/>
            <person name="Piekarski T."/>
            <person name="Pommerenke C."/>
            <person name="Pradella S."/>
            <person name="Pukall R."/>
            <person name="Rabus R."/>
            <person name="Stackebrandt E."/>
            <person name="Thole S."/>
            <person name="Thompson L."/>
            <person name="Tielen P."/>
            <person name="Tomasch J."/>
            <person name="von Jan M."/>
            <person name="Wanphrut N."/>
            <person name="Wichels A."/>
            <person name="Zech H."/>
            <person name="Simon M."/>
        </authorList>
    </citation>
    <scope>NUCLEOTIDE SEQUENCE [LARGE SCALE GENOMIC DNA]</scope>
    <source>
        <strain evidence="7">DSM 16493 / NCIMB 14021 / DFL 12</strain>
    </source>
</reference>
<keyword evidence="3" id="KW-0964">Secreted</keyword>
<evidence type="ECO:0000313" key="6">
    <source>
        <dbReference type="EMBL" id="ABV95135.1"/>
    </source>
</evidence>
<dbReference type="InterPro" id="IPR024079">
    <property type="entry name" value="MetalloPept_cat_dom_sf"/>
</dbReference>
<sequence length="451" mass="48503">MCTICQSMNPNRDRFDYHEAPFPSLFSGDRIAANLPTFTVDQVADQLKSGFFKSREASWDVEPGGEAIDVDISRLTEKGQFYAELALDAWTMTTGIEFNITELEIFAFGFTRSGIIFDDTDSGAYAQPIVNSENEIYTARINISQDWIRNDGETIDNYSFQTFIHEIGHALGLEHAGNYNGNAKYSTDALYTNDSWQMSIMSYFSQTDNASIDASFAYVVTPMIADITAVQQLYGVAGDLRPGNTIYGQPTTQGGSLMSMADGYYEDFGDTSRPITYTIIDDGGFDAINFSDVTADQNINLNGGAVSDVNGLKGNLVIFSTTVIEYVVSGSGNDTLTGNGANNHFFAGDGRDTIFGGDGDDILEGQGGIDILTGGAGRDGFVLSGTGFDGLDIVTDFTDGEDLLFFAAADSFSDISVSERATGTVVGFNGEFAILLGVSSNQISADDFVFG</sequence>
<dbReference type="CDD" id="cd04277">
    <property type="entry name" value="ZnMc_serralysin_like"/>
    <property type="match status" value="1"/>
</dbReference>
<evidence type="ECO:0000256" key="3">
    <source>
        <dbReference type="ARBA" id="ARBA00022525"/>
    </source>
</evidence>
<dbReference type="STRING" id="398580.Dshi_3402"/>
<comment type="cofactor">
    <cofactor evidence="1">
        <name>Ca(2+)</name>
        <dbReference type="ChEBI" id="CHEBI:29108"/>
    </cofactor>
</comment>
<dbReference type="InterPro" id="IPR013858">
    <property type="entry name" value="Peptidase_M10B_C"/>
</dbReference>
<proteinExistence type="predicted"/>
<dbReference type="Gene3D" id="3.40.390.10">
    <property type="entry name" value="Collagenase (Catalytic Domain)"/>
    <property type="match status" value="1"/>
</dbReference>
<dbReference type="GO" id="GO:0008237">
    <property type="term" value="F:metallopeptidase activity"/>
    <property type="evidence" value="ECO:0007669"/>
    <property type="project" value="InterPro"/>
</dbReference>
<dbReference type="InterPro" id="IPR011049">
    <property type="entry name" value="Serralysin-like_metalloprot_C"/>
</dbReference>
<dbReference type="AlphaFoldDB" id="A8LNP1"/>
<dbReference type="InterPro" id="IPR018511">
    <property type="entry name" value="Hemolysin-typ_Ca-bd_CS"/>
</dbReference>
<dbReference type="EMBL" id="CP000830">
    <property type="protein sequence ID" value="ABV95135.1"/>
    <property type="molecule type" value="Genomic_DNA"/>
</dbReference>
<dbReference type="GO" id="GO:0005509">
    <property type="term" value="F:calcium ion binding"/>
    <property type="evidence" value="ECO:0007669"/>
    <property type="project" value="InterPro"/>
</dbReference>
<dbReference type="Pfam" id="PF00353">
    <property type="entry name" value="HemolysinCabind"/>
    <property type="match status" value="2"/>
</dbReference>
<dbReference type="PROSITE" id="PS00330">
    <property type="entry name" value="HEMOLYSIN_CALCIUM"/>
    <property type="match status" value="1"/>
</dbReference>
<evidence type="ECO:0000256" key="1">
    <source>
        <dbReference type="ARBA" id="ARBA00001913"/>
    </source>
</evidence>